<protein>
    <submittedName>
        <fullName evidence="1">Uncharacterized protein</fullName>
    </submittedName>
</protein>
<accession>A0A5C6U005</accession>
<evidence type="ECO:0000313" key="1">
    <source>
        <dbReference type="EMBL" id="TXC65860.1"/>
    </source>
</evidence>
<organism evidence="1 2">
    <name type="scientific">Piscinibacter aquaticus</name>
    <dbReference type="NCBI Taxonomy" id="392597"/>
    <lineage>
        <taxon>Bacteria</taxon>
        <taxon>Pseudomonadati</taxon>
        <taxon>Pseudomonadota</taxon>
        <taxon>Betaproteobacteria</taxon>
        <taxon>Burkholderiales</taxon>
        <taxon>Sphaerotilaceae</taxon>
        <taxon>Piscinibacter</taxon>
    </lineage>
</organism>
<dbReference type="AlphaFoldDB" id="A0A5C6U005"/>
<dbReference type="EMBL" id="VOPW01000001">
    <property type="protein sequence ID" value="TXC65860.1"/>
    <property type="molecule type" value="Genomic_DNA"/>
</dbReference>
<gene>
    <name evidence="1" type="ORF">FSC37_07140</name>
</gene>
<evidence type="ECO:0000313" key="2">
    <source>
        <dbReference type="Proteomes" id="UP000321832"/>
    </source>
</evidence>
<reference evidence="1 2" key="1">
    <citation type="submission" date="2019-08" db="EMBL/GenBank/DDBJ databases">
        <authorList>
            <person name="Khan S.A."/>
            <person name="Jeon C.O."/>
            <person name="Jeong S.E."/>
        </authorList>
    </citation>
    <scope>NUCLEOTIDE SEQUENCE [LARGE SCALE GENOMIC DNA]</scope>
    <source>
        <strain evidence="2">IMCC1728</strain>
    </source>
</reference>
<proteinExistence type="predicted"/>
<comment type="caution">
    <text evidence="1">The sequence shown here is derived from an EMBL/GenBank/DDBJ whole genome shotgun (WGS) entry which is preliminary data.</text>
</comment>
<name>A0A5C6U005_9BURK</name>
<dbReference type="Proteomes" id="UP000321832">
    <property type="component" value="Unassembled WGS sequence"/>
</dbReference>
<keyword evidence="2" id="KW-1185">Reference proteome</keyword>
<sequence length="120" mass="13284">MQLAPKTLVQPILPGWTLNVNAFNSSAPQTEAEIVGKHSYGRQLGRISDALELLVRSRDPKAADERFDDFRAMKAEIDDIKAGNAEARVARLLADLDLLKVLDPAAHARLKDELKKRVAK</sequence>